<dbReference type="Proteomes" id="UP000261540">
    <property type="component" value="Unplaced"/>
</dbReference>
<organism evidence="1 2">
    <name type="scientific">Paramormyrops kingsleyae</name>
    <dbReference type="NCBI Taxonomy" id="1676925"/>
    <lineage>
        <taxon>Eukaryota</taxon>
        <taxon>Metazoa</taxon>
        <taxon>Chordata</taxon>
        <taxon>Craniata</taxon>
        <taxon>Vertebrata</taxon>
        <taxon>Euteleostomi</taxon>
        <taxon>Actinopterygii</taxon>
        <taxon>Neopterygii</taxon>
        <taxon>Teleostei</taxon>
        <taxon>Osteoglossocephala</taxon>
        <taxon>Osteoglossomorpha</taxon>
        <taxon>Osteoglossiformes</taxon>
        <taxon>Mormyridae</taxon>
        <taxon>Paramormyrops</taxon>
    </lineage>
</organism>
<dbReference type="Ensembl" id="ENSPKIT00000034688.1">
    <property type="protein sequence ID" value="ENSPKIP00000010554.1"/>
    <property type="gene ID" value="ENSPKIG00000025237.1"/>
</dbReference>
<sequence>WLVPPNSVAVSPIQYIVDALGKQEILLRRQQSELAAIGESLESFHAGLTAMASQVQDLLSSRPAAFSSHPVSEPWLSPLGQYNGDPKSCCTFLLPYSLIFELQPSRVAYIIALLTGPAREWSLLRAVSLGGCLQVLRTSCPLADWSPAPSTPPSGPDPASLALGAVSGSPAEEFAASSLRLPATCFSPASSLSVRFCFV</sequence>
<evidence type="ECO:0008006" key="3">
    <source>
        <dbReference type="Google" id="ProtNLM"/>
    </source>
</evidence>
<name>A0A3B3QXB2_9TELE</name>
<reference evidence="1" key="2">
    <citation type="submission" date="2025-09" db="UniProtKB">
        <authorList>
            <consortium name="Ensembl"/>
        </authorList>
    </citation>
    <scope>IDENTIFICATION</scope>
</reference>
<protein>
    <recommendedName>
        <fullName evidence="3">DUF4939 domain-containing protein</fullName>
    </recommendedName>
</protein>
<proteinExistence type="predicted"/>
<accession>A0A3B3QXB2</accession>
<evidence type="ECO:0000313" key="1">
    <source>
        <dbReference type="Ensembl" id="ENSPKIP00000010554.1"/>
    </source>
</evidence>
<reference evidence="1" key="1">
    <citation type="submission" date="2025-08" db="UniProtKB">
        <authorList>
            <consortium name="Ensembl"/>
        </authorList>
    </citation>
    <scope>IDENTIFICATION</scope>
</reference>
<evidence type="ECO:0000313" key="2">
    <source>
        <dbReference type="Proteomes" id="UP000261540"/>
    </source>
</evidence>
<dbReference type="AlphaFoldDB" id="A0A3B3QXB2"/>
<keyword evidence="2" id="KW-1185">Reference proteome</keyword>